<reference evidence="1" key="1">
    <citation type="submission" date="2022-09" db="EMBL/GenBank/DDBJ databases">
        <title>Maribacter litopenaei sp. nov., isolated from the intestinal tract of the Pacific White Shrimp, Litopenaeus vannamei.</title>
        <authorList>
            <person name="Kim S.Y."/>
            <person name="Hwang C.Y."/>
        </authorList>
    </citation>
    <scope>NUCLEOTIDE SEQUENCE</scope>
    <source>
        <strain evidence="1">HL-LV01</strain>
    </source>
</reference>
<gene>
    <name evidence="1" type="ORF">NYZ99_15400</name>
</gene>
<evidence type="ECO:0008006" key="3">
    <source>
        <dbReference type="Google" id="ProtNLM"/>
    </source>
</evidence>
<dbReference type="EMBL" id="CP104205">
    <property type="protein sequence ID" value="UWX54323.1"/>
    <property type="molecule type" value="Genomic_DNA"/>
</dbReference>
<dbReference type="RefSeq" id="WP_260572170.1">
    <property type="nucleotide sequence ID" value="NZ_CP104205.1"/>
</dbReference>
<organism evidence="1 2">
    <name type="scientific">Maribacter litopenaei</name>
    <dbReference type="NCBI Taxonomy" id="2976127"/>
    <lineage>
        <taxon>Bacteria</taxon>
        <taxon>Pseudomonadati</taxon>
        <taxon>Bacteroidota</taxon>
        <taxon>Flavobacteriia</taxon>
        <taxon>Flavobacteriales</taxon>
        <taxon>Flavobacteriaceae</taxon>
        <taxon>Maribacter</taxon>
    </lineage>
</organism>
<sequence length="108" mass="12776">MKSQIMDTYRILRQTVQQYDYLTSKEKQEFLRFVTEVILTTKNLFTQGQHTLTTPSLLPPGERLNKIRNINADLEVLLKKLQEYGDRLARRNALRKSKRSIIQLNEPQ</sequence>
<keyword evidence="2" id="KW-1185">Reference proteome</keyword>
<dbReference type="Proteomes" id="UP001059209">
    <property type="component" value="Chromosome"/>
</dbReference>
<evidence type="ECO:0000313" key="2">
    <source>
        <dbReference type="Proteomes" id="UP001059209"/>
    </source>
</evidence>
<evidence type="ECO:0000313" key="1">
    <source>
        <dbReference type="EMBL" id="UWX54323.1"/>
    </source>
</evidence>
<accession>A0ABY5Y5N8</accession>
<name>A0ABY5Y5N8_9FLAO</name>
<protein>
    <recommendedName>
        <fullName evidence="3">Four helix bundle protein</fullName>
    </recommendedName>
</protein>
<proteinExistence type="predicted"/>